<keyword evidence="1" id="KW-0812">Transmembrane</keyword>
<protein>
    <submittedName>
        <fullName evidence="2">Uncharacterized protein</fullName>
    </submittedName>
</protein>
<dbReference type="STRING" id="655355.SAMN05216283_102271"/>
<reference evidence="2 3" key="1">
    <citation type="submission" date="2016-10" db="EMBL/GenBank/DDBJ databases">
        <authorList>
            <person name="de Groot N.N."/>
        </authorList>
    </citation>
    <scope>NUCLEOTIDE SEQUENCE [LARGE SCALE GENOMIC DNA]</scope>
    <source>
        <strain evidence="2 3">CGMCC 1.9156</strain>
    </source>
</reference>
<name>A0A1I2EXP7_9BACT</name>
<gene>
    <name evidence="2" type="ORF">SAMN05216283_102271</name>
</gene>
<dbReference type="AlphaFoldDB" id="A0A1I2EXP7"/>
<organism evidence="2 3">
    <name type="scientific">Sunxiuqinia elliptica</name>
    <dbReference type="NCBI Taxonomy" id="655355"/>
    <lineage>
        <taxon>Bacteria</taxon>
        <taxon>Pseudomonadati</taxon>
        <taxon>Bacteroidota</taxon>
        <taxon>Bacteroidia</taxon>
        <taxon>Marinilabiliales</taxon>
        <taxon>Prolixibacteraceae</taxon>
        <taxon>Sunxiuqinia</taxon>
    </lineage>
</organism>
<keyword evidence="1" id="KW-0472">Membrane</keyword>
<keyword evidence="3" id="KW-1185">Reference proteome</keyword>
<dbReference type="EMBL" id="FONW01000002">
    <property type="protein sequence ID" value="SFE97645.1"/>
    <property type="molecule type" value="Genomic_DNA"/>
</dbReference>
<feature type="transmembrane region" description="Helical" evidence="1">
    <location>
        <begin position="21"/>
        <end position="38"/>
    </location>
</feature>
<accession>A0A1I2EXP7</accession>
<sequence length="143" mass="16358">MPPVDEKLLKTKIHISRKITLRLLLFVLVIGGAVVFDLCHDQLPQELMKQQQDASEHQVIPAQVYFCNPGSSFKVRSGSDRLCSKILFSIGQDKFLTAFHNHITYHLLKVESLKERSPQNPMVHFRKFVICHHSNTDDVPLIA</sequence>
<dbReference type="Proteomes" id="UP000198964">
    <property type="component" value="Unassembled WGS sequence"/>
</dbReference>
<evidence type="ECO:0000313" key="2">
    <source>
        <dbReference type="EMBL" id="SFE97645.1"/>
    </source>
</evidence>
<evidence type="ECO:0000313" key="3">
    <source>
        <dbReference type="Proteomes" id="UP000198964"/>
    </source>
</evidence>
<proteinExistence type="predicted"/>
<keyword evidence="1" id="KW-1133">Transmembrane helix</keyword>
<evidence type="ECO:0000256" key="1">
    <source>
        <dbReference type="SAM" id="Phobius"/>
    </source>
</evidence>